<dbReference type="Gene3D" id="2.60.40.1730">
    <property type="entry name" value="tricorn interacting facor f3 domain"/>
    <property type="match status" value="1"/>
</dbReference>
<dbReference type="PRINTS" id="PR00756">
    <property type="entry name" value="ALADIPTASE"/>
</dbReference>
<accession>A0ABQ8SWQ3</accession>
<dbReference type="Proteomes" id="UP001148838">
    <property type="component" value="Unassembled WGS sequence"/>
</dbReference>
<dbReference type="InterPro" id="IPR045357">
    <property type="entry name" value="Aminopeptidase_N-like_N"/>
</dbReference>
<dbReference type="InterPro" id="IPR001930">
    <property type="entry name" value="Peptidase_M1"/>
</dbReference>
<gene>
    <name evidence="2" type="ORF">ANN_14573</name>
</gene>
<proteinExistence type="predicted"/>
<sequence length="437" mass="49731">MVLDPTIRFERNLSQADEVNKEKQEIYEPCLSFFSSKYNISVNQWVVKVAEVDKSSVRYKQLLTSGLDHNIESQKTHNQSLRQGRDVIQYCRAGFRLCGRCQSSFLDRCSSLAFNNMVRQIALLLALVSIVLSYDTQLLLSNLKGQQPLPRTVKPYIYLLELHPRLSEGYFNGSVDIHIQCLEPTKIIVLHAHQDLQLENITFTAISTGYAVPTIKEIERNDSTDTLTLTLEKELTERDSYQLHIEFNGLLKTADYQYTATSGGGFFRGTYMDEKTLEMRWFAMTSMFPGSARRVFPCFDEPSFKAEFLIGVTHSINMTVLTGWPSYFNQSTEEEGYIKEYFGRTIRIAPFSVGVLVSSFNSSIAMNVTSSQGTTELDVHHVRAPYQPVSMTLAPKVLQFLEDYLQARFPVMKVDIVAMPSIPYDVKSDFPGLILVQ</sequence>
<feature type="domain" description="Aminopeptidase N-like N-terminal" evidence="1">
    <location>
        <begin position="154"/>
        <end position="347"/>
    </location>
</feature>
<dbReference type="InterPro" id="IPR050344">
    <property type="entry name" value="Peptidase_M1_aminopeptidases"/>
</dbReference>
<evidence type="ECO:0000313" key="2">
    <source>
        <dbReference type="EMBL" id="KAJ4438626.1"/>
    </source>
</evidence>
<dbReference type="EMBL" id="JAJSOF020000019">
    <property type="protein sequence ID" value="KAJ4438626.1"/>
    <property type="molecule type" value="Genomic_DNA"/>
</dbReference>
<dbReference type="Pfam" id="PF17900">
    <property type="entry name" value="Peptidase_M1_N"/>
    <property type="match status" value="1"/>
</dbReference>
<dbReference type="PANTHER" id="PTHR11533:SF18">
    <property type="entry name" value="FI02158P"/>
    <property type="match status" value="1"/>
</dbReference>
<dbReference type="PANTHER" id="PTHR11533">
    <property type="entry name" value="PROTEASE M1 ZINC METALLOPROTEASE"/>
    <property type="match status" value="1"/>
</dbReference>
<protein>
    <recommendedName>
        <fullName evidence="1">Aminopeptidase N-like N-terminal domain-containing protein</fullName>
    </recommendedName>
</protein>
<comment type="caution">
    <text evidence="2">The sequence shown here is derived from an EMBL/GenBank/DDBJ whole genome shotgun (WGS) entry which is preliminary data.</text>
</comment>
<keyword evidence="3" id="KW-1185">Reference proteome</keyword>
<dbReference type="SUPFAM" id="SSF63737">
    <property type="entry name" value="Leukotriene A4 hydrolase N-terminal domain"/>
    <property type="match status" value="1"/>
</dbReference>
<evidence type="ECO:0000259" key="1">
    <source>
        <dbReference type="Pfam" id="PF17900"/>
    </source>
</evidence>
<organism evidence="2 3">
    <name type="scientific">Periplaneta americana</name>
    <name type="common">American cockroach</name>
    <name type="synonym">Blatta americana</name>
    <dbReference type="NCBI Taxonomy" id="6978"/>
    <lineage>
        <taxon>Eukaryota</taxon>
        <taxon>Metazoa</taxon>
        <taxon>Ecdysozoa</taxon>
        <taxon>Arthropoda</taxon>
        <taxon>Hexapoda</taxon>
        <taxon>Insecta</taxon>
        <taxon>Pterygota</taxon>
        <taxon>Neoptera</taxon>
        <taxon>Polyneoptera</taxon>
        <taxon>Dictyoptera</taxon>
        <taxon>Blattodea</taxon>
        <taxon>Blattoidea</taxon>
        <taxon>Blattidae</taxon>
        <taxon>Blattinae</taxon>
        <taxon>Periplaneta</taxon>
    </lineage>
</organism>
<dbReference type="InterPro" id="IPR042097">
    <property type="entry name" value="Aminopeptidase_N-like_N_sf"/>
</dbReference>
<evidence type="ECO:0000313" key="3">
    <source>
        <dbReference type="Proteomes" id="UP001148838"/>
    </source>
</evidence>
<name>A0ABQ8SWQ3_PERAM</name>
<reference evidence="2 3" key="1">
    <citation type="journal article" date="2022" name="Allergy">
        <title>Genome assembly and annotation of Periplaneta americana reveal a comprehensive cockroach allergen profile.</title>
        <authorList>
            <person name="Wang L."/>
            <person name="Xiong Q."/>
            <person name="Saelim N."/>
            <person name="Wang L."/>
            <person name="Nong W."/>
            <person name="Wan A.T."/>
            <person name="Shi M."/>
            <person name="Liu X."/>
            <person name="Cao Q."/>
            <person name="Hui J.H.L."/>
            <person name="Sookrung N."/>
            <person name="Leung T.F."/>
            <person name="Tungtrongchitr A."/>
            <person name="Tsui S.K.W."/>
        </authorList>
    </citation>
    <scope>NUCLEOTIDE SEQUENCE [LARGE SCALE GENOMIC DNA]</scope>
    <source>
        <strain evidence="2">PWHHKU_190912</strain>
    </source>
</reference>